<dbReference type="InterPro" id="IPR015915">
    <property type="entry name" value="Kelch-typ_b-propeller"/>
</dbReference>
<keyword evidence="9" id="KW-0539">Nucleus</keyword>
<evidence type="ECO:0000256" key="3">
    <source>
        <dbReference type="ARBA" id="ARBA00021275"/>
    </source>
</evidence>
<dbReference type="GO" id="GO:0008270">
    <property type="term" value="F:zinc ion binding"/>
    <property type="evidence" value="ECO:0007669"/>
    <property type="project" value="UniProtKB-KW"/>
</dbReference>
<dbReference type="InterPro" id="IPR025162">
    <property type="entry name" value="RAG2_PHD"/>
</dbReference>
<feature type="binding site" evidence="11">
    <location>
        <position position="462"/>
    </location>
    <ligand>
        <name>Zn(2+)</name>
        <dbReference type="ChEBI" id="CHEBI:29105"/>
        <label>1</label>
    </ligand>
</feature>
<dbReference type="SUPFAM" id="SSF50965">
    <property type="entry name" value="Galactose oxidase, central domain"/>
    <property type="match status" value="1"/>
</dbReference>
<keyword evidence="5" id="KW-0863">Zinc-finger</keyword>
<feature type="binding site" evidence="11">
    <location>
        <position position="485"/>
    </location>
    <ligand>
        <name>Zn(2+)</name>
        <dbReference type="ChEBI" id="CHEBI:29105"/>
        <label>1</label>
    </ligand>
</feature>
<evidence type="ECO:0000256" key="7">
    <source>
        <dbReference type="ARBA" id="ARBA00022853"/>
    </source>
</evidence>
<dbReference type="EMBL" id="JAPFRF010000001">
    <property type="protein sequence ID" value="KAJ7344631.1"/>
    <property type="molecule type" value="Genomic_DNA"/>
</dbReference>
<dbReference type="PANTHER" id="PTHR10960">
    <property type="entry name" value="V D J RECOMBINATION-ACTIVATING PROTEIN 2"/>
    <property type="match status" value="1"/>
</dbReference>
<evidence type="ECO:0000313" key="15">
    <source>
        <dbReference type="Proteomes" id="UP001142489"/>
    </source>
</evidence>
<evidence type="ECO:0000256" key="1">
    <source>
        <dbReference type="ARBA" id="ARBA00004123"/>
    </source>
</evidence>
<feature type="binding site" evidence="11">
    <location>
        <position position="488"/>
    </location>
    <ligand>
        <name>Zn(2+)</name>
        <dbReference type="ChEBI" id="CHEBI:29105"/>
        <label>1</label>
    </ligand>
</feature>
<dbReference type="GO" id="GO:0005654">
    <property type="term" value="C:nucleoplasm"/>
    <property type="evidence" value="ECO:0007669"/>
    <property type="project" value="UniProtKB-ARBA"/>
</dbReference>
<feature type="non-terminal residue" evidence="14">
    <location>
        <position position="1"/>
    </location>
</feature>
<comment type="similarity">
    <text evidence="2">Belongs to the RAG2 family.</text>
</comment>
<evidence type="ECO:0000313" key="14">
    <source>
        <dbReference type="EMBL" id="KAJ7344631.1"/>
    </source>
</evidence>
<dbReference type="AlphaFoldDB" id="A0A9Q0Y6V7"/>
<evidence type="ECO:0000256" key="10">
    <source>
        <dbReference type="ARBA" id="ARBA00063383"/>
    </source>
</evidence>
<dbReference type="Gene3D" id="2.120.10.80">
    <property type="entry name" value="Kelch-type beta propeller"/>
    <property type="match status" value="1"/>
</dbReference>
<dbReference type="InterPro" id="IPR011011">
    <property type="entry name" value="Znf_FYVE_PHD"/>
</dbReference>
<feature type="region of interest" description="Disordered" evidence="12">
    <location>
        <begin position="371"/>
        <end position="393"/>
    </location>
</feature>
<feature type="binding site" evidence="11">
    <location>
        <position position="430"/>
    </location>
    <ligand>
        <name>Zn(2+)</name>
        <dbReference type="ChEBI" id="CHEBI:29105"/>
        <label>1</label>
    </ligand>
</feature>
<keyword evidence="6 11" id="KW-0862">Zinc</keyword>
<comment type="subcellular location">
    <subcellularLocation>
        <location evidence="1">Nucleus</location>
    </subcellularLocation>
</comment>
<feature type="compositionally biased region" description="Polar residues" evidence="12">
    <location>
        <begin position="372"/>
        <end position="383"/>
    </location>
</feature>
<sequence>IDSHMAHLPEKMSLQMVSTIHNSSLIQPGFSLLSFDGQVFFFGQKGWPKRSCPTGIFLLDFKKEGLKLKPAFFSKDSCYLPPLRYPAICTLKGSTGLPEKCQYIIHGGKTPNNELSDKMYLISMVSKNSKKVTFRCVEKELVGEVPEARYGHSINVVHSQGKHMIVIIGGRSYMALEQRTTENWNAVVDCRPHVFLIDPEFGCCTSYAFPELQSGFSFHLSLVQNDTIYVLGGHSMENNTRPPNLFRIKIDLPLGSPAVSCCFLSGGISVSSAIMTQTGNHEFVVVGGYHSDNQKRMVCNTVNLEENKIEILEREPPEWTQEIKHCKIWFGNDMGNGTVLFGIPGDNKQLISDANYFYLLKCQGESDKDSEQMAQMCSQSSTEDGGESTPFEDSEEFSFSFDVNDIDTYNEDEEEDKTDTGYWITCSAGCDIDINTWVPLYSTELNKPAMIFCSNGDGHWVHAQCMDLSEETLIHLSEVNIEYFCTEHISLARGLQTPREIPPLAKKPIKALRRKKSLKAVTPAKKSCIRKLFE</sequence>
<evidence type="ECO:0000256" key="6">
    <source>
        <dbReference type="ARBA" id="ARBA00022833"/>
    </source>
</evidence>
<dbReference type="GO" id="GO:0006325">
    <property type="term" value="P:chromatin organization"/>
    <property type="evidence" value="ECO:0007669"/>
    <property type="project" value="UniProtKB-KW"/>
</dbReference>
<feature type="compositionally biased region" description="Acidic residues" evidence="12">
    <location>
        <begin position="384"/>
        <end position="393"/>
    </location>
</feature>
<proteinExistence type="inferred from homology"/>
<gene>
    <name evidence="14" type="ORF">JRQ81_000581</name>
</gene>
<name>A0A9Q0Y6V7_9SAUR</name>
<evidence type="ECO:0000256" key="9">
    <source>
        <dbReference type="ARBA" id="ARBA00023242"/>
    </source>
</evidence>
<evidence type="ECO:0000256" key="8">
    <source>
        <dbReference type="ARBA" id="ARBA00023172"/>
    </source>
</evidence>
<feature type="domain" description="Recombination activating protein 2 PHD" evidence="13">
    <location>
        <begin position="421"/>
        <end position="498"/>
    </location>
</feature>
<dbReference type="SUPFAM" id="SSF57903">
    <property type="entry name" value="FYVE/PHD zinc finger"/>
    <property type="match status" value="1"/>
</dbReference>
<accession>A0A9Q0Y6V7</accession>
<dbReference type="PANTHER" id="PTHR10960:SF0">
    <property type="entry name" value="V(D)J RECOMBINATION-ACTIVATING PROTEIN 2"/>
    <property type="match status" value="1"/>
</dbReference>
<feature type="binding site" evidence="11">
    <location>
        <position position="465"/>
    </location>
    <ligand>
        <name>Zn(2+)</name>
        <dbReference type="ChEBI" id="CHEBI:29105"/>
        <label>1</label>
    </ligand>
</feature>
<dbReference type="Pfam" id="PF13341">
    <property type="entry name" value="RAG2_PHD"/>
    <property type="match status" value="1"/>
</dbReference>
<protein>
    <recommendedName>
        <fullName evidence="3">V(D)J recombination-activating protein 2</fullName>
    </recommendedName>
</protein>
<evidence type="ECO:0000256" key="12">
    <source>
        <dbReference type="SAM" id="MobiDB-lite"/>
    </source>
</evidence>
<keyword evidence="8" id="KW-0233">DNA recombination</keyword>
<evidence type="ECO:0000259" key="13">
    <source>
        <dbReference type="Pfam" id="PF13341"/>
    </source>
</evidence>
<keyword evidence="15" id="KW-1185">Reference proteome</keyword>
<evidence type="ECO:0000256" key="11">
    <source>
        <dbReference type="PIRSR" id="PIRSR604321-1"/>
    </source>
</evidence>
<dbReference type="InterPro" id="IPR011043">
    <property type="entry name" value="Gal_Oxase/kelch_b-propeller"/>
</dbReference>
<dbReference type="Proteomes" id="UP001142489">
    <property type="component" value="Unassembled WGS sequence"/>
</dbReference>
<feature type="binding site" evidence="11">
    <location>
        <position position="453"/>
    </location>
    <ligand>
        <name>Zn(2+)</name>
        <dbReference type="ChEBI" id="CHEBI:29105"/>
        <label>1</label>
    </ligand>
</feature>
<comment type="caution">
    <text evidence="14">The sequence shown here is derived from an EMBL/GenBank/DDBJ whole genome shotgun (WGS) entry which is preliminary data.</text>
</comment>
<evidence type="ECO:0000256" key="5">
    <source>
        <dbReference type="ARBA" id="ARBA00022771"/>
    </source>
</evidence>
<reference evidence="14" key="1">
    <citation type="journal article" date="2023" name="DNA Res.">
        <title>Chromosome-level genome assembly of Phrynocephalus forsythii using third-generation DNA sequencing and Hi-C analysis.</title>
        <authorList>
            <person name="Qi Y."/>
            <person name="Zhao W."/>
            <person name="Zhao Y."/>
            <person name="Niu C."/>
            <person name="Cao S."/>
            <person name="Zhang Y."/>
        </authorList>
    </citation>
    <scope>NUCLEOTIDE SEQUENCE</scope>
    <source>
        <tissue evidence="14">Muscle</tissue>
    </source>
</reference>
<evidence type="ECO:0000256" key="4">
    <source>
        <dbReference type="ARBA" id="ARBA00022723"/>
    </source>
</evidence>
<dbReference type="Pfam" id="PF03089">
    <property type="entry name" value="RAG2"/>
    <property type="match status" value="1"/>
</dbReference>
<dbReference type="InterPro" id="IPR004321">
    <property type="entry name" value="RAG2"/>
</dbReference>
<dbReference type="OrthoDB" id="8512570at2759"/>
<dbReference type="FunFam" id="2.120.10.80:FF:000047">
    <property type="entry name" value="V(D)J recombination-activating protein 2"/>
    <property type="match status" value="1"/>
</dbReference>
<dbReference type="FunFam" id="3.30.160.290:FF:000001">
    <property type="entry name" value="V(D)J recombination-activating protein 2"/>
    <property type="match status" value="1"/>
</dbReference>
<organism evidence="14 15">
    <name type="scientific">Phrynocephalus forsythii</name>
    <dbReference type="NCBI Taxonomy" id="171643"/>
    <lineage>
        <taxon>Eukaryota</taxon>
        <taxon>Metazoa</taxon>
        <taxon>Chordata</taxon>
        <taxon>Craniata</taxon>
        <taxon>Vertebrata</taxon>
        <taxon>Euteleostomi</taxon>
        <taxon>Lepidosauria</taxon>
        <taxon>Squamata</taxon>
        <taxon>Bifurcata</taxon>
        <taxon>Unidentata</taxon>
        <taxon>Episquamata</taxon>
        <taxon>Toxicofera</taxon>
        <taxon>Iguania</taxon>
        <taxon>Acrodonta</taxon>
        <taxon>Agamidae</taxon>
        <taxon>Agaminae</taxon>
        <taxon>Phrynocephalus</taxon>
    </lineage>
</organism>
<comment type="subunit">
    <text evidence="10">Component of the RAG complex composed of core components RAG1 and RAG2, and associated component HMGB1 or HMGB2.</text>
</comment>
<keyword evidence="4 11" id="KW-0479">Metal-binding</keyword>
<feature type="binding site" evidence="11">
    <location>
        <position position="426"/>
    </location>
    <ligand>
        <name>Zn(2+)</name>
        <dbReference type="ChEBI" id="CHEBI:29105"/>
        <label>1</label>
    </ligand>
</feature>
<dbReference type="GO" id="GO:0033151">
    <property type="term" value="P:V(D)J recombination"/>
    <property type="evidence" value="ECO:0007669"/>
    <property type="project" value="TreeGrafter"/>
</dbReference>
<evidence type="ECO:0000256" key="2">
    <source>
        <dbReference type="ARBA" id="ARBA00008254"/>
    </source>
</evidence>
<keyword evidence="7" id="KW-0156">Chromatin regulator</keyword>
<dbReference type="Gene3D" id="3.30.160.290">
    <property type="entry name" value="Rag2 PHD finger"/>
    <property type="match status" value="1"/>
</dbReference>
<feature type="binding site" evidence="11">
    <location>
        <position position="459"/>
    </location>
    <ligand>
        <name>Zn(2+)</name>
        <dbReference type="ChEBI" id="CHEBI:29105"/>
        <label>1</label>
    </ligand>
</feature>
<dbReference type="GO" id="GO:0097519">
    <property type="term" value="C:DNA recombinase complex"/>
    <property type="evidence" value="ECO:0007669"/>
    <property type="project" value="TreeGrafter"/>
</dbReference>
<dbReference type="GO" id="GO:0043565">
    <property type="term" value="F:sequence-specific DNA binding"/>
    <property type="evidence" value="ECO:0007669"/>
    <property type="project" value="TreeGrafter"/>
</dbReference>